<dbReference type="SFLD" id="SFLDG01018">
    <property type="entry name" value="Squalene/Phytoene_Synthase_Lik"/>
    <property type="match status" value="1"/>
</dbReference>
<name>A0A9P7BS03_RHIOR</name>
<keyword evidence="4" id="KW-1133">Transmembrane helix</keyword>
<dbReference type="InterPro" id="IPR008949">
    <property type="entry name" value="Isoprenoid_synthase_dom_sf"/>
</dbReference>
<evidence type="ECO:0000256" key="1">
    <source>
        <dbReference type="ARBA" id="ARBA00001805"/>
    </source>
</evidence>
<dbReference type="Pfam" id="PF00494">
    <property type="entry name" value="SQS_PSY"/>
    <property type="match status" value="1"/>
</dbReference>
<dbReference type="GO" id="GO:0004311">
    <property type="term" value="F:geranylgeranyl diphosphate synthase activity"/>
    <property type="evidence" value="ECO:0007669"/>
    <property type="project" value="InterPro"/>
</dbReference>
<keyword evidence="3" id="KW-0125">Carotenoid biosynthesis</keyword>
<dbReference type="SFLD" id="SFLDG01212">
    <property type="entry name" value="Phytoene_synthase_like"/>
    <property type="match status" value="1"/>
</dbReference>
<keyword evidence="4" id="KW-0812">Transmembrane</keyword>
<keyword evidence="4" id="KW-0472">Membrane</keyword>
<dbReference type="Gene3D" id="1.10.600.10">
    <property type="entry name" value="Farnesyl Diphosphate Synthase"/>
    <property type="match status" value="1"/>
</dbReference>
<dbReference type="PANTHER" id="PTHR31480">
    <property type="entry name" value="BIFUNCTIONAL LYCOPENE CYCLASE/PHYTOENE SYNTHASE"/>
    <property type="match status" value="1"/>
</dbReference>
<keyword evidence="6" id="KW-1185">Reference proteome</keyword>
<reference evidence="5" key="1">
    <citation type="journal article" date="2020" name="Microb. Genom.">
        <title>Genetic diversity of clinical and environmental Mucorales isolates obtained from an investigation of mucormycosis cases among solid organ transplant recipients.</title>
        <authorList>
            <person name="Nguyen M.H."/>
            <person name="Kaul D."/>
            <person name="Muto C."/>
            <person name="Cheng S.J."/>
            <person name="Richter R.A."/>
            <person name="Bruno V.M."/>
            <person name="Liu G."/>
            <person name="Beyhan S."/>
            <person name="Sundermann A.J."/>
            <person name="Mounaud S."/>
            <person name="Pasculle A.W."/>
            <person name="Nierman W.C."/>
            <person name="Driscoll E."/>
            <person name="Cumbie R."/>
            <person name="Clancy C.J."/>
            <person name="Dupont C.L."/>
        </authorList>
    </citation>
    <scope>NUCLEOTIDE SEQUENCE</scope>
    <source>
        <strain evidence="5">GL11</strain>
    </source>
</reference>
<evidence type="ECO:0000256" key="4">
    <source>
        <dbReference type="SAM" id="Phobius"/>
    </source>
</evidence>
<dbReference type="Proteomes" id="UP000716291">
    <property type="component" value="Unassembled WGS sequence"/>
</dbReference>
<dbReference type="EC" id="2.5.1.32" evidence="2"/>
<comment type="catalytic activity">
    <reaction evidence="1">
        <text>2 (2E,6E,10E)-geranylgeranyl diphosphate = 15-cis-phytoene + 2 diphosphate</text>
        <dbReference type="Rhea" id="RHEA:34475"/>
        <dbReference type="ChEBI" id="CHEBI:27787"/>
        <dbReference type="ChEBI" id="CHEBI:33019"/>
        <dbReference type="ChEBI" id="CHEBI:58756"/>
        <dbReference type="EC" id="2.5.1.32"/>
    </reaction>
</comment>
<accession>A0A9P7BS03</accession>
<proteinExistence type="predicted"/>
<dbReference type="SFLD" id="SFLDS00005">
    <property type="entry name" value="Isoprenoid_Synthase_Type_I"/>
    <property type="match status" value="1"/>
</dbReference>
<dbReference type="EMBL" id="JAANQT010000894">
    <property type="protein sequence ID" value="KAG1307728.1"/>
    <property type="molecule type" value="Genomic_DNA"/>
</dbReference>
<organism evidence="5 6">
    <name type="scientific">Rhizopus oryzae</name>
    <name type="common">Mucormycosis agent</name>
    <name type="synonym">Rhizopus arrhizus var. delemar</name>
    <dbReference type="NCBI Taxonomy" id="64495"/>
    <lineage>
        <taxon>Eukaryota</taxon>
        <taxon>Fungi</taxon>
        <taxon>Fungi incertae sedis</taxon>
        <taxon>Mucoromycota</taxon>
        <taxon>Mucoromycotina</taxon>
        <taxon>Mucoromycetes</taxon>
        <taxon>Mucorales</taxon>
        <taxon>Mucorineae</taxon>
        <taxon>Rhizopodaceae</taxon>
        <taxon>Rhizopus</taxon>
    </lineage>
</organism>
<evidence type="ECO:0000313" key="5">
    <source>
        <dbReference type="EMBL" id="KAG1307728.1"/>
    </source>
</evidence>
<feature type="transmembrane region" description="Helical" evidence="4">
    <location>
        <begin position="112"/>
        <end position="132"/>
    </location>
</feature>
<dbReference type="InterPro" id="IPR044843">
    <property type="entry name" value="Trans_IPPS_bact-type"/>
</dbReference>
<dbReference type="SUPFAM" id="SSF48576">
    <property type="entry name" value="Terpenoid synthases"/>
    <property type="match status" value="1"/>
</dbReference>
<protein>
    <recommendedName>
        <fullName evidence="2">15-cis-phytoene synthase</fullName>
        <ecNumber evidence="2">2.5.1.32</ecNumber>
    </recommendedName>
</protein>
<evidence type="ECO:0000256" key="2">
    <source>
        <dbReference type="ARBA" id="ARBA00012396"/>
    </source>
</evidence>
<feature type="transmembrane region" description="Helical" evidence="4">
    <location>
        <begin position="53"/>
        <end position="74"/>
    </location>
</feature>
<dbReference type="AlphaFoldDB" id="A0A9P7BS03"/>
<dbReference type="GO" id="GO:0016117">
    <property type="term" value="P:carotenoid biosynthetic process"/>
    <property type="evidence" value="ECO:0007669"/>
    <property type="project" value="UniProtKB-KW"/>
</dbReference>
<dbReference type="InterPro" id="IPR002060">
    <property type="entry name" value="Squ/phyt_synthse"/>
</dbReference>
<evidence type="ECO:0000256" key="3">
    <source>
        <dbReference type="ARBA" id="ARBA00022746"/>
    </source>
</evidence>
<sequence>MPFTNYQRSQTTILHSMNGTLIKELSLFKFISSADLTYQLNDDSDTAALKDSFFLLSITIFTVSLCGLLTRWQFPITFVMPRATNYISGFMRHAISMCLVLLAILSQSTCNSILPFNLAATGALWYLSGFYLARRWKLVFSAVLFSSITAHLTCSPSSHSLLYTFSYKDWLAFTFLLVIACNALDHLDAILNTYPHLITLDKDKQAKFQNASTASYWLAMLKLILNMPSESELHAGPIEDLNTAIRALGPASRSWVTMAALFPTNLRQDLCLLYAFFRTADDLVDDAPSPEQCEKNLVTIRKFLHDVFFGDASLEKTDLVTESGKVDHSLPSHIDWNHYASLLPNEDVLAIFRNFARISHYLCPRAMSELTEAWELDLHGSPIKEQDDLLRYAALISGTFGELCTCVIMYKTGRGNWGGRDKMARKEDVLSRARATGQCLQLINIARDIIADSKVGRCYVPLQYMPHPPQAVYHLLKVARNPMQVGEGHLKSFAIRILNLADQISDKAQKGIDGLPDEVQDSIRAAFEIYMAIGPALRNSSEFPLRVKVPKSQQRWIALRCIYGFRGPVARAISSAYRRLVSFYLGAFSRLSKASRATSKAF</sequence>
<evidence type="ECO:0000313" key="6">
    <source>
        <dbReference type="Proteomes" id="UP000716291"/>
    </source>
</evidence>
<gene>
    <name evidence="5" type="ORF">G6F64_006585</name>
</gene>
<comment type="caution">
    <text evidence="5">The sequence shown here is derived from an EMBL/GenBank/DDBJ whole genome shotgun (WGS) entry which is preliminary data.</text>
</comment>
<feature type="transmembrane region" description="Helical" evidence="4">
    <location>
        <begin position="86"/>
        <end position="106"/>
    </location>
</feature>